<evidence type="ECO:0000313" key="2">
    <source>
        <dbReference type="EMBL" id="EKN67519.1"/>
    </source>
</evidence>
<comment type="caution">
    <text evidence="2">The sequence shown here is derived from an EMBL/GenBank/DDBJ whole genome shotgun (WGS) entry which is preliminary data.</text>
</comment>
<evidence type="ECO:0000313" key="3">
    <source>
        <dbReference type="Proteomes" id="UP000006315"/>
    </source>
</evidence>
<dbReference type="Proteomes" id="UP000006315">
    <property type="component" value="Unassembled WGS sequence"/>
</dbReference>
<dbReference type="AlphaFoldDB" id="K6DGW9"/>
<dbReference type="InterPro" id="IPR001387">
    <property type="entry name" value="Cro/C1-type_HTH"/>
</dbReference>
<gene>
    <name evidence="2" type="ORF">BAZO_08516</name>
</gene>
<dbReference type="RefSeq" id="WP_003330971.1">
    <property type="nucleotide sequence ID" value="NZ_AJLR01000046.1"/>
</dbReference>
<protein>
    <recommendedName>
        <fullName evidence="1">HTH cro/C1-type domain-containing protein</fullName>
    </recommendedName>
</protein>
<dbReference type="InterPro" id="IPR010982">
    <property type="entry name" value="Lambda_DNA-bd_dom_sf"/>
</dbReference>
<dbReference type="Gene3D" id="1.10.260.40">
    <property type="entry name" value="lambda repressor-like DNA-binding domains"/>
    <property type="match status" value="1"/>
</dbReference>
<dbReference type="Pfam" id="PF13443">
    <property type="entry name" value="HTH_26"/>
    <property type="match status" value="1"/>
</dbReference>
<dbReference type="SMART" id="SM00530">
    <property type="entry name" value="HTH_XRE"/>
    <property type="match status" value="1"/>
</dbReference>
<evidence type="ECO:0000259" key="1">
    <source>
        <dbReference type="PROSITE" id="PS50943"/>
    </source>
</evidence>
<sequence length="71" mass="7928">MHPIDQLCKEFGLTRYSLSKKSGVNDSTLANLVTRNTDVDNMKVGTVKKIAEAIGLSLDELIEKLESYKKE</sequence>
<name>K6DGW9_SCHAZ</name>
<accession>K6DGW9</accession>
<dbReference type="GO" id="GO:0003677">
    <property type="term" value="F:DNA binding"/>
    <property type="evidence" value="ECO:0007669"/>
    <property type="project" value="InterPro"/>
</dbReference>
<organism evidence="2 3">
    <name type="scientific">Schinkia azotoformans LMG 9581</name>
    <dbReference type="NCBI Taxonomy" id="1131731"/>
    <lineage>
        <taxon>Bacteria</taxon>
        <taxon>Bacillati</taxon>
        <taxon>Bacillota</taxon>
        <taxon>Bacilli</taxon>
        <taxon>Bacillales</taxon>
        <taxon>Bacillaceae</taxon>
        <taxon>Calidifontibacillus/Schinkia group</taxon>
        <taxon>Schinkia</taxon>
    </lineage>
</organism>
<reference evidence="2 3" key="1">
    <citation type="journal article" date="2012" name="Front. Microbiol.">
        <title>Redundancy and modularity in membrane-associated dissimilatory nitrate reduction in Bacillus.</title>
        <authorList>
            <person name="Heylen K."/>
            <person name="Keltjens J."/>
        </authorList>
    </citation>
    <scope>NUCLEOTIDE SEQUENCE [LARGE SCALE GENOMIC DNA]</scope>
    <source>
        <strain evidence="2 3">LMG 9581</strain>
    </source>
</reference>
<feature type="domain" description="HTH cro/C1-type" evidence="1">
    <location>
        <begin position="4"/>
        <end position="61"/>
    </location>
</feature>
<dbReference type="EMBL" id="AJLR01000046">
    <property type="protein sequence ID" value="EKN67519.1"/>
    <property type="molecule type" value="Genomic_DNA"/>
</dbReference>
<dbReference type="SUPFAM" id="SSF47413">
    <property type="entry name" value="lambda repressor-like DNA-binding domains"/>
    <property type="match status" value="1"/>
</dbReference>
<dbReference type="PROSITE" id="PS50943">
    <property type="entry name" value="HTH_CROC1"/>
    <property type="match status" value="1"/>
</dbReference>
<proteinExistence type="predicted"/>
<dbReference type="PATRIC" id="fig|1131731.3.peg.1780"/>
<keyword evidence="3" id="KW-1185">Reference proteome</keyword>
<dbReference type="STRING" id="1131731.BAZO_08516"/>